<gene>
    <name evidence="2" type="ORF">AAFF_G00286400</name>
</gene>
<feature type="compositionally biased region" description="Basic and acidic residues" evidence="1">
    <location>
        <begin position="294"/>
        <end position="308"/>
    </location>
</feature>
<evidence type="ECO:0000313" key="3">
    <source>
        <dbReference type="Proteomes" id="UP001221898"/>
    </source>
</evidence>
<dbReference type="AlphaFoldDB" id="A0AAD7TAY1"/>
<feature type="region of interest" description="Disordered" evidence="1">
    <location>
        <begin position="282"/>
        <end position="351"/>
    </location>
</feature>
<dbReference type="PANTHER" id="PTHR22442">
    <property type="match status" value="1"/>
</dbReference>
<proteinExistence type="predicted"/>
<comment type="caution">
    <text evidence="2">The sequence shown here is derived from an EMBL/GenBank/DDBJ whole genome shotgun (WGS) entry which is preliminary data.</text>
</comment>
<name>A0AAD7TAY1_9TELE</name>
<accession>A0AAD7TAY1</accession>
<reference evidence="2" key="1">
    <citation type="journal article" date="2023" name="Science">
        <title>Genome structures resolve the early diversification of teleost fishes.</title>
        <authorList>
            <person name="Parey E."/>
            <person name="Louis A."/>
            <person name="Montfort J."/>
            <person name="Bouchez O."/>
            <person name="Roques C."/>
            <person name="Iampietro C."/>
            <person name="Lluch J."/>
            <person name="Castinel A."/>
            <person name="Donnadieu C."/>
            <person name="Desvignes T."/>
            <person name="Floi Bucao C."/>
            <person name="Jouanno E."/>
            <person name="Wen M."/>
            <person name="Mejri S."/>
            <person name="Dirks R."/>
            <person name="Jansen H."/>
            <person name="Henkel C."/>
            <person name="Chen W.J."/>
            <person name="Zahm M."/>
            <person name="Cabau C."/>
            <person name="Klopp C."/>
            <person name="Thompson A.W."/>
            <person name="Robinson-Rechavi M."/>
            <person name="Braasch I."/>
            <person name="Lecointre G."/>
            <person name="Bobe J."/>
            <person name="Postlethwait J.H."/>
            <person name="Berthelot C."/>
            <person name="Roest Crollius H."/>
            <person name="Guiguen Y."/>
        </authorList>
    </citation>
    <scope>NUCLEOTIDE SEQUENCE</scope>
    <source>
        <strain evidence="2">NC1722</strain>
    </source>
</reference>
<feature type="compositionally biased region" description="Basic and acidic residues" evidence="1">
    <location>
        <begin position="334"/>
        <end position="343"/>
    </location>
</feature>
<evidence type="ECO:0000313" key="2">
    <source>
        <dbReference type="EMBL" id="KAJ8417413.1"/>
    </source>
</evidence>
<dbReference type="EMBL" id="JAINUG010000004">
    <property type="protein sequence ID" value="KAJ8417413.1"/>
    <property type="molecule type" value="Genomic_DNA"/>
</dbReference>
<sequence>METSSMRVQLPEENYPVDASLLDYDILRQSADDFMACLETNSPSENNLFALPCGAKIQVTHNNIGRLSLFGDGDPSHTVLALYAPERETHVVALYLNGKWWTVNDALKTTSKSRSGLVMVRSVGERVVLFLLSQVIFRVLERPPGEGTYFTPHPAGEVAKIIWQDGEAAGFYTVKQKGTLCNSCSSLSYLLPVLDTLFVRMRFRRRGIALQMLEDFCRSYTNEEVVGISRLVSSGMYQVCRKYLQAQDQDRDRLYEVEAPGGWTQRRNVWLSIQLSHCSANTDSSLGQNLSGVESERKVTPDEVEKGLDCQNATSVESVVRMPQRNSGQKRTGKTAEEKESINSKRAKVLH</sequence>
<evidence type="ECO:0000256" key="1">
    <source>
        <dbReference type="SAM" id="MobiDB-lite"/>
    </source>
</evidence>
<dbReference type="PANTHER" id="PTHR22442:SF4">
    <property type="entry name" value="PROTEIN FAM169BP"/>
    <property type="match status" value="1"/>
</dbReference>
<protein>
    <recommendedName>
        <fullName evidence="4">Protein FAM169B</fullName>
    </recommendedName>
</protein>
<evidence type="ECO:0008006" key="4">
    <source>
        <dbReference type="Google" id="ProtNLM"/>
    </source>
</evidence>
<dbReference type="Proteomes" id="UP001221898">
    <property type="component" value="Unassembled WGS sequence"/>
</dbReference>
<dbReference type="InterPro" id="IPR029625">
    <property type="entry name" value="FAM169"/>
</dbReference>
<keyword evidence="3" id="KW-1185">Reference proteome</keyword>
<feature type="compositionally biased region" description="Polar residues" evidence="1">
    <location>
        <begin position="282"/>
        <end position="292"/>
    </location>
</feature>
<organism evidence="2 3">
    <name type="scientific">Aldrovandia affinis</name>
    <dbReference type="NCBI Taxonomy" id="143900"/>
    <lineage>
        <taxon>Eukaryota</taxon>
        <taxon>Metazoa</taxon>
        <taxon>Chordata</taxon>
        <taxon>Craniata</taxon>
        <taxon>Vertebrata</taxon>
        <taxon>Euteleostomi</taxon>
        <taxon>Actinopterygii</taxon>
        <taxon>Neopterygii</taxon>
        <taxon>Teleostei</taxon>
        <taxon>Notacanthiformes</taxon>
        <taxon>Halosauridae</taxon>
        <taxon>Aldrovandia</taxon>
    </lineage>
</organism>